<dbReference type="RefSeq" id="WP_012025675.1">
    <property type="nucleotide sequence ID" value="NC_009441.1"/>
</dbReference>
<dbReference type="EMBL" id="CP000685">
    <property type="protein sequence ID" value="ABQ06708.1"/>
    <property type="molecule type" value="Genomic_DNA"/>
</dbReference>
<dbReference type="eggNOG" id="ENOG5032RI1">
    <property type="taxonomic scope" value="Bacteria"/>
</dbReference>
<keyword evidence="3" id="KW-1185">Reference proteome</keyword>
<dbReference type="AlphaFoldDB" id="A5FDL3"/>
<reference evidence="2 3" key="1">
    <citation type="journal article" date="2009" name="Appl. Environ. Microbiol.">
        <title>Novel features of the polysaccharide-digesting gliding bacterium Flavobacterium johnsoniae as revealed by genome sequence analysis.</title>
        <authorList>
            <person name="McBride M.J."/>
            <person name="Xie G."/>
            <person name="Martens E.C."/>
            <person name="Lapidus A."/>
            <person name="Henrissat B."/>
            <person name="Rhodes R.G."/>
            <person name="Goltsman E."/>
            <person name="Wang W."/>
            <person name="Xu J."/>
            <person name="Hunnicutt D.W."/>
            <person name="Staroscik A.M."/>
            <person name="Hoover T.R."/>
            <person name="Cheng Y.Q."/>
            <person name="Stein J.L."/>
        </authorList>
    </citation>
    <scope>NUCLEOTIDE SEQUENCE [LARGE SCALE GENOMIC DNA]</scope>
    <source>
        <strain evidence="3">ATCC 17061 / DSM 2064 / JCM 8514 / BCRC 14874 / CCUG 350202 / NBRC 14942 / NCIMB 11054 / UW101</strain>
    </source>
</reference>
<evidence type="ECO:0000313" key="2">
    <source>
        <dbReference type="EMBL" id="ABQ06708.1"/>
    </source>
</evidence>
<keyword evidence="1" id="KW-0472">Membrane</keyword>
<keyword evidence="1" id="KW-1133">Transmembrane helix</keyword>
<dbReference type="GeneID" id="31766612"/>
<proteinExistence type="predicted"/>
<dbReference type="InterPro" id="IPR048136">
    <property type="entry name" value="STM3941-like"/>
</dbReference>
<dbReference type="KEGG" id="fjo:Fjoh_3694"/>
<dbReference type="HOGENOM" id="CLU_123180_0_0_10"/>
<dbReference type="STRING" id="376686.Fjoh_3694"/>
<name>A5FDL3_FLAJ1</name>
<evidence type="ECO:0000256" key="1">
    <source>
        <dbReference type="SAM" id="Phobius"/>
    </source>
</evidence>
<evidence type="ECO:0000313" key="3">
    <source>
        <dbReference type="Proteomes" id="UP000006694"/>
    </source>
</evidence>
<feature type="transmembrane region" description="Helical" evidence="1">
    <location>
        <begin position="33"/>
        <end position="52"/>
    </location>
</feature>
<protein>
    <submittedName>
        <fullName evidence="2">Uncharacterized protein</fullName>
    </submittedName>
</protein>
<keyword evidence="1" id="KW-0812">Transmembrane</keyword>
<feature type="transmembrane region" description="Helical" evidence="1">
    <location>
        <begin position="67"/>
        <end position="88"/>
    </location>
</feature>
<dbReference type="Proteomes" id="UP000006694">
    <property type="component" value="Chromosome"/>
</dbReference>
<gene>
    <name evidence="2" type="ordered locus">Fjoh_3694</name>
</gene>
<dbReference type="NCBIfam" id="NF041635">
    <property type="entry name" value="STM3941_fam"/>
    <property type="match status" value="1"/>
</dbReference>
<organism evidence="2 3">
    <name type="scientific">Flavobacterium johnsoniae (strain ATCC 17061 / DSM 2064 / JCM 8514 / BCRC 14874 / CCUG 350202 / NBRC 14942 / NCIMB 11054 / UW101)</name>
    <name type="common">Cytophaga johnsonae</name>
    <dbReference type="NCBI Taxonomy" id="376686"/>
    <lineage>
        <taxon>Bacteria</taxon>
        <taxon>Pseudomonadati</taxon>
        <taxon>Bacteroidota</taxon>
        <taxon>Flavobacteriia</taxon>
        <taxon>Flavobacteriales</taxon>
        <taxon>Flavobacteriaceae</taxon>
        <taxon>Flavobacterium</taxon>
    </lineage>
</organism>
<dbReference type="OrthoDB" id="6028159at2"/>
<accession>A5FDL3</accession>
<sequence>MKRSGSETGTSTGEEHINKKMKEIIIALDKKKLILLLFAGVVFTFFSFWIILKPSDFVNFITRSENIIFIAGILGLIVFGFGSVLLFFKLFDNKPGLIINERGIIDNSNSNSIGLIKWSDITKISQKKVVSTKFLLIEISNPEDYIQKANQIKKLSLKQNLKTYGTPITITSVGLQCSFEDLEQMILESYDQNRQ</sequence>